<accession>A0A916QYU8</accession>
<feature type="signal peptide" evidence="1">
    <location>
        <begin position="1"/>
        <end position="22"/>
    </location>
</feature>
<dbReference type="Pfam" id="PF01161">
    <property type="entry name" value="PBP"/>
    <property type="match status" value="1"/>
</dbReference>
<organism evidence="2 3">
    <name type="scientific">Neptunicoccus cionae</name>
    <dbReference type="NCBI Taxonomy" id="2035344"/>
    <lineage>
        <taxon>Bacteria</taxon>
        <taxon>Pseudomonadati</taxon>
        <taxon>Pseudomonadota</taxon>
        <taxon>Alphaproteobacteria</taxon>
        <taxon>Rhodobacterales</taxon>
        <taxon>Paracoccaceae</taxon>
        <taxon>Neptunicoccus</taxon>
    </lineage>
</organism>
<sequence>MPPFRTILMTAALSLAAAPAFSADFKVKLAGGWNGKKVPAGQQCKLFGGNGATPPMVISGLPAGTQWVLVQYNDRDYKPLSTKGGHGAIGFPVKGSKAQLPAIPANVKKLPNGIFIASKARSSGKYASKGYLPPCSGGKGHMYFADVFAMTGKNKSLGSTRVEIGRY</sequence>
<evidence type="ECO:0000313" key="3">
    <source>
        <dbReference type="Proteomes" id="UP000628017"/>
    </source>
</evidence>
<dbReference type="EMBL" id="BMKA01000003">
    <property type="protein sequence ID" value="GGA21492.1"/>
    <property type="molecule type" value="Genomic_DNA"/>
</dbReference>
<gene>
    <name evidence="2" type="ORF">GCM10011498_22750</name>
</gene>
<keyword evidence="3" id="KW-1185">Reference proteome</keyword>
<dbReference type="AlphaFoldDB" id="A0A916QYU8"/>
<dbReference type="Gene3D" id="3.90.280.10">
    <property type="entry name" value="PEBP-like"/>
    <property type="match status" value="1"/>
</dbReference>
<keyword evidence="1" id="KW-0732">Signal</keyword>
<feature type="chain" id="PRO_5037655509" evidence="1">
    <location>
        <begin position="23"/>
        <end position="167"/>
    </location>
</feature>
<name>A0A916QYU8_9RHOB</name>
<comment type="caution">
    <text evidence="2">The sequence shown here is derived from an EMBL/GenBank/DDBJ whole genome shotgun (WGS) entry which is preliminary data.</text>
</comment>
<proteinExistence type="predicted"/>
<dbReference type="InterPro" id="IPR008914">
    <property type="entry name" value="PEBP"/>
</dbReference>
<reference evidence="2" key="1">
    <citation type="journal article" date="2014" name="Int. J. Syst. Evol. Microbiol.">
        <title>Complete genome sequence of Corynebacterium casei LMG S-19264T (=DSM 44701T), isolated from a smear-ripened cheese.</title>
        <authorList>
            <consortium name="US DOE Joint Genome Institute (JGI-PGF)"/>
            <person name="Walter F."/>
            <person name="Albersmeier A."/>
            <person name="Kalinowski J."/>
            <person name="Ruckert C."/>
        </authorList>
    </citation>
    <scope>NUCLEOTIDE SEQUENCE</scope>
    <source>
        <strain evidence="2">CGMCC 1.15880</strain>
    </source>
</reference>
<dbReference type="RefSeq" id="WP_188675140.1">
    <property type="nucleotide sequence ID" value="NZ_BMKA01000003.1"/>
</dbReference>
<dbReference type="Proteomes" id="UP000628017">
    <property type="component" value="Unassembled WGS sequence"/>
</dbReference>
<evidence type="ECO:0000313" key="2">
    <source>
        <dbReference type="EMBL" id="GGA21492.1"/>
    </source>
</evidence>
<reference evidence="2" key="2">
    <citation type="submission" date="2020-09" db="EMBL/GenBank/DDBJ databases">
        <authorList>
            <person name="Sun Q."/>
            <person name="Zhou Y."/>
        </authorList>
    </citation>
    <scope>NUCLEOTIDE SEQUENCE</scope>
    <source>
        <strain evidence="2">CGMCC 1.15880</strain>
    </source>
</reference>
<dbReference type="InterPro" id="IPR036610">
    <property type="entry name" value="PEBP-like_sf"/>
</dbReference>
<evidence type="ECO:0000256" key="1">
    <source>
        <dbReference type="SAM" id="SignalP"/>
    </source>
</evidence>
<protein>
    <submittedName>
        <fullName evidence="2">Uncharacterized protein</fullName>
    </submittedName>
</protein>
<dbReference type="SUPFAM" id="SSF49777">
    <property type="entry name" value="PEBP-like"/>
    <property type="match status" value="1"/>
</dbReference>